<dbReference type="Proteomes" id="UP000238442">
    <property type="component" value="Chromosome"/>
</dbReference>
<organism evidence="2 3">
    <name type="scientific">Pukyongia salina</name>
    <dbReference type="NCBI Taxonomy" id="2094025"/>
    <lineage>
        <taxon>Bacteria</taxon>
        <taxon>Pseudomonadati</taxon>
        <taxon>Bacteroidota</taxon>
        <taxon>Flavobacteriia</taxon>
        <taxon>Flavobacteriales</taxon>
        <taxon>Flavobacteriaceae</taxon>
        <taxon>Pukyongia</taxon>
    </lineage>
</organism>
<name>A0A2S0HXJ7_9FLAO</name>
<dbReference type="RefSeq" id="WP_105216525.1">
    <property type="nucleotide sequence ID" value="NZ_CP027062.1"/>
</dbReference>
<accession>A0A2S0HXJ7</accession>
<evidence type="ECO:0000313" key="2">
    <source>
        <dbReference type="EMBL" id="AVI51284.1"/>
    </source>
</evidence>
<dbReference type="InterPro" id="IPR046525">
    <property type="entry name" value="DUF6702"/>
</dbReference>
<evidence type="ECO:0008006" key="4">
    <source>
        <dbReference type="Google" id="ProtNLM"/>
    </source>
</evidence>
<dbReference type="AlphaFoldDB" id="A0A2S0HXJ7"/>
<gene>
    <name evidence="2" type="ORF">C5O00_08890</name>
</gene>
<dbReference type="KEGG" id="aue:C5O00_08890"/>
<protein>
    <recommendedName>
        <fullName evidence="4">Peptidase E</fullName>
    </recommendedName>
</protein>
<keyword evidence="3" id="KW-1185">Reference proteome</keyword>
<dbReference type="EMBL" id="CP027062">
    <property type="protein sequence ID" value="AVI51284.1"/>
    <property type="molecule type" value="Genomic_DNA"/>
</dbReference>
<dbReference type="OrthoDB" id="5735516at2"/>
<proteinExistence type="predicted"/>
<evidence type="ECO:0000313" key="3">
    <source>
        <dbReference type="Proteomes" id="UP000238442"/>
    </source>
</evidence>
<feature type="signal peptide" evidence="1">
    <location>
        <begin position="1"/>
        <end position="23"/>
    </location>
</feature>
<sequence length="167" mass="19677">MKLIKIPVLLLLLLLLTSSTAHKFYVSITMIEFVEEKESLQIISKIFTDDIEDALQERYDKSLRLDSNKETKKEEMFLKEYLKKKIHFNVNGKPVNYTYIGREYEIDITKVYLEITGVSQVESLEVSNEVLMELFEEQQNIVHFKNGDSRRSLVLEKEYPKGMLNFN</sequence>
<evidence type="ECO:0000256" key="1">
    <source>
        <dbReference type="SAM" id="SignalP"/>
    </source>
</evidence>
<reference evidence="2 3" key="1">
    <citation type="submission" date="2018-02" db="EMBL/GenBank/DDBJ databases">
        <title>Genomic analysis of the strain RR4-38 isolated from a seawater recirculating aquaculture system.</title>
        <authorList>
            <person name="Kim Y.-S."/>
            <person name="Jang Y.H."/>
            <person name="Kim K.-H."/>
        </authorList>
    </citation>
    <scope>NUCLEOTIDE SEQUENCE [LARGE SCALE GENOMIC DNA]</scope>
    <source>
        <strain evidence="2 3">RR4-38</strain>
    </source>
</reference>
<feature type="chain" id="PRO_5015664169" description="Peptidase E" evidence="1">
    <location>
        <begin position="24"/>
        <end position="167"/>
    </location>
</feature>
<dbReference type="Pfam" id="PF20420">
    <property type="entry name" value="DUF6702"/>
    <property type="match status" value="1"/>
</dbReference>
<keyword evidence="1" id="KW-0732">Signal</keyword>